<dbReference type="Proteomes" id="UP000241158">
    <property type="component" value="Unassembled WGS sequence"/>
</dbReference>
<gene>
    <name evidence="2" type="ORF">CU100_17750</name>
</gene>
<dbReference type="Pfam" id="PF00582">
    <property type="entry name" value="Usp"/>
    <property type="match status" value="1"/>
</dbReference>
<feature type="domain" description="UspA" evidence="1">
    <location>
        <begin position="154"/>
        <end position="267"/>
    </location>
</feature>
<reference evidence="3" key="1">
    <citation type="submission" date="2017-11" db="EMBL/GenBank/DDBJ databases">
        <authorList>
            <person name="Kuznetsova I."/>
            <person name="Sazanova A."/>
            <person name="Chirak E."/>
            <person name="Safronova V."/>
            <person name="Willems A."/>
        </authorList>
    </citation>
    <scope>NUCLEOTIDE SEQUENCE [LARGE SCALE GENOMIC DNA]</scope>
    <source>
        <strain evidence="3">PEPV15</strain>
    </source>
</reference>
<organism evidence="2 3">
    <name type="scientific">Phyllobacterium endophyticum</name>
    <dbReference type="NCBI Taxonomy" id="1149773"/>
    <lineage>
        <taxon>Bacteria</taxon>
        <taxon>Pseudomonadati</taxon>
        <taxon>Pseudomonadota</taxon>
        <taxon>Alphaproteobacteria</taxon>
        <taxon>Hyphomicrobiales</taxon>
        <taxon>Phyllobacteriaceae</taxon>
        <taxon>Phyllobacterium</taxon>
    </lineage>
</organism>
<comment type="caution">
    <text evidence="2">The sequence shown here is derived from an EMBL/GenBank/DDBJ whole genome shotgun (WGS) entry which is preliminary data.</text>
</comment>
<name>A0A2P7ASG3_9HYPH</name>
<accession>A0A2P7ASG3</accession>
<dbReference type="OrthoDB" id="9804721at2"/>
<dbReference type="SUPFAM" id="SSF52402">
    <property type="entry name" value="Adenine nucleotide alpha hydrolases-like"/>
    <property type="match status" value="2"/>
</dbReference>
<protein>
    <submittedName>
        <fullName evidence="2">Universal stress protein</fullName>
    </submittedName>
</protein>
<dbReference type="AlphaFoldDB" id="A0A2P7ASG3"/>
<dbReference type="EMBL" id="PGGN01000003">
    <property type="protein sequence ID" value="PSH57107.1"/>
    <property type="molecule type" value="Genomic_DNA"/>
</dbReference>
<dbReference type="RefSeq" id="WP_106717872.1">
    <property type="nucleotide sequence ID" value="NZ_JACHXT010000003.1"/>
</dbReference>
<proteinExistence type="predicted"/>
<evidence type="ECO:0000259" key="1">
    <source>
        <dbReference type="Pfam" id="PF00582"/>
    </source>
</evidence>
<dbReference type="InterPro" id="IPR006016">
    <property type="entry name" value="UspA"/>
</dbReference>
<evidence type="ECO:0000313" key="2">
    <source>
        <dbReference type="EMBL" id="PSH57107.1"/>
    </source>
</evidence>
<dbReference type="Gene3D" id="3.40.50.12370">
    <property type="match status" value="1"/>
</dbReference>
<evidence type="ECO:0000313" key="3">
    <source>
        <dbReference type="Proteomes" id="UP000241158"/>
    </source>
</evidence>
<dbReference type="CDD" id="cd00293">
    <property type="entry name" value="USP-like"/>
    <property type="match status" value="1"/>
</dbReference>
<sequence length="282" mass="29940">MSIKTIMCVVGMKVGDEDLKSAVDLCTENNAHLSVLVISLASPPPIGDYAATLSDAWLKERQHDLQGLEKRASKIAQLLGQSGISASVQSEYAEFVGAAEEIGRHARYSDLIVVGPEVLKSEVLNSKVVEGALFESGRPVLIAPSGTTPTLTPKHVLLAWDSRVEAARAAREAIDMLIKAEDVHVTLVDPDTSSAMNGPEPGADVGTYLARHGVKVIVDRLPSGGDPIATVLNQHAVDVSADLIVMGGYGHSRLRERVFGGVTKSMIDDRRSEASHPHGALS</sequence>
<keyword evidence="3" id="KW-1185">Reference proteome</keyword>